<dbReference type="EMBL" id="MSDO01000022">
    <property type="protein sequence ID" value="OLO03364.1"/>
    <property type="molecule type" value="Genomic_DNA"/>
</dbReference>
<name>A0A1Q8SPL9_9GAMM</name>
<dbReference type="STRING" id="404433.BTW07_14885"/>
<sequence>MGMATPAWAADGTWVGQLPRQTIVVADHALESAPVELPASMADAVIERVRWTFRLDAPALTLKTWLCHGQFCLPLARNRGETQRFADRSASLPFRLRFQWQPGEQSDGRRVIFGGQLIVDYRH</sequence>
<protein>
    <recommendedName>
        <fullName evidence="3">Flagellar FlhE</fullName>
    </recommendedName>
</protein>
<comment type="caution">
    <text evidence="1">The sequence shown here is derived from an EMBL/GenBank/DDBJ whole genome shotgun (WGS) entry which is preliminary data.</text>
</comment>
<evidence type="ECO:0000313" key="1">
    <source>
        <dbReference type="EMBL" id="OLO03364.1"/>
    </source>
</evidence>
<accession>A0A1Q8SPL9</accession>
<evidence type="ECO:0008006" key="3">
    <source>
        <dbReference type="Google" id="ProtNLM"/>
    </source>
</evidence>
<dbReference type="AlphaFoldDB" id="A0A1Q8SPL9"/>
<evidence type="ECO:0000313" key="2">
    <source>
        <dbReference type="Proteomes" id="UP000186878"/>
    </source>
</evidence>
<reference evidence="1 2" key="1">
    <citation type="submission" date="2016-12" db="EMBL/GenBank/DDBJ databases">
        <title>Draft genome sequences of strains Salinicola socius SMB35, Salinicola sp. MH3R3-1 and Chromohalobacter sp. SMB17 from the Verkhnekamsk potash mining region of Russia.</title>
        <authorList>
            <person name="Mavrodi D.V."/>
            <person name="Olsson B.E."/>
            <person name="Korsakova E.S."/>
            <person name="Pyankova A."/>
            <person name="Mavrodi O.V."/>
            <person name="Plotnikova E.G."/>
        </authorList>
    </citation>
    <scope>NUCLEOTIDE SEQUENCE [LARGE SCALE GENOMIC DNA]</scope>
    <source>
        <strain evidence="1 2">SMB35</strain>
    </source>
</reference>
<keyword evidence="2" id="KW-1185">Reference proteome</keyword>
<dbReference type="InterPro" id="IPR009420">
    <property type="entry name" value="FlhE"/>
</dbReference>
<dbReference type="Pfam" id="PF06366">
    <property type="entry name" value="FlhE"/>
    <property type="match status" value="1"/>
</dbReference>
<dbReference type="Proteomes" id="UP000186878">
    <property type="component" value="Unassembled WGS sequence"/>
</dbReference>
<gene>
    <name evidence="1" type="ORF">BTW07_14885</name>
</gene>
<proteinExistence type="predicted"/>
<organism evidence="1 2">
    <name type="scientific">Salinicola socius</name>
    <dbReference type="NCBI Taxonomy" id="404433"/>
    <lineage>
        <taxon>Bacteria</taxon>
        <taxon>Pseudomonadati</taxon>
        <taxon>Pseudomonadota</taxon>
        <taxon>Gammaproteobacteria</taxon>
        <taxon>Oceanospirillales</taxon>
        <taxon>Halomonadaceae</taxon>
        <taxon>Salinicola</taxon>
    </lineage>
</organism>